<evidence type="ECO:0000313" key="1">
    <source>
        <dbReference type="EMBL" id="KKM61292.1"/>
    </source>
</evidence>
<organism evidence="1">
    <name type="scientific">marine sediment metagenome</name>
    <dbReference type="NCBI Taxonomy" id="412755"/>
    <lineage>
        <taxon>unclassified sequences</taxon>
        <taxon>metagenomes</taxon>
        <taxon>ecological metagenomes</taxon>
    </lineage>
</organism>
<gene>
    <name evidence="1" type="ORF">LCGC14_1533170</name>
</gene>
<dbReference type="AlphaFoldDB" id="A0A0F9LW59"/>
<proteinExistence type="predicted"/>
<protein>
    <submittedName>
        <fullName evidence="1">Uncharacterized protein</fullName>
    </submittedName>
</protein>
<reference evidence="1" key="1">
    <citation type="journal article" date="2015" name="Nature">
        <title>Complex archaea that bridge the gap between prokaryotes and eukaryotes.</title>
        <authorList>
            <person name="Spang A."/>
            <person name="Saw J.H."/>
            <person name="Jorgensen S.L."/>
            <person name="Zaremba-Niedzwiedzka K."/>
            <person name="Martijn J."/>
            <person name="Lind A.E."/>
            <person name="van Eijk R."/>
            <person name="Schleper C."/>
            <person name="Guy L."/>
            <person name="Ettema T.J."/>
        </authorList>
    </citation>
    <scope>NUCLEOTIDE SEQUENCE</scope>
</reference>
<accession>A0A0F9LW59</accession>
<dbReference type="EMBL" id="LAZR01011510">
    <property type="protein sequence ID" value="KKM61292.1"/>
    <property type="molecule type" value="Genomic_DNA"/>
</dbReference>
<sequence length="73" mass="8241">MAEWEVTTYSTIWIECGDVLINLHNVSHITELADDGCTVCTIGGTNLVINNPGTYEQMRSLMKFPKERQVKKP</sequence>
<comment type="caution">
    <text evidence="1">The sequence shown here is derived from an EMBL/GenBank/DDBJ whole genome shotgun (WGS) entry which is preliminary data.</text>
</comment>
<name>A0A0F9LW59_9ZZZZ</name>